<proteinExistence type="predicted"/>
<accession>A0A5A7U4W8</accession>
<evidence type="ECO:0000313" key="2">
    <source>
        <dbReference type="EMBL" id="TYJ98137.1"/>
    </source>
</evidence>
<evidence type="ECO:0000313" key="3">
    <source>
        <dbReference type="Proteomes" id="UP000321393"/>
    </source>
</evidence>
<dbReference type="Proteomes" id="UP000321947">
    <property type="component" value="Unassembled WGS sequence"/>
</dbReference>
<gene>
    <name evidence="2" type="ORF">E5676_scaffold180G00150</name>
    <name evidence="1" type="ORF">E6C27_scaffold355G001220</name>
</gene>
<dbReference type="EMBL" id="SSTD01018169">
    <property type="protein sequence ID" value="TYJ98137.1"/>
    <property type="molecule type" value="Genomic_DNA"/>
</dbReference>
<sequence>MISQDNTSKALSDIGKWLNTRNCLREIQSSEDTPPFEVVKNIWEQISKSPKGGIVVKENLAIDEHNSSFERLNEEMPH</sequence>
<evidence type="ECO:0000313" key="1">
    <source>
        <dbReference type="EMBL" id="KAA0050270.1"/>
    </source>
</evidence>
<organism evidence="1 3">
    <name type="scientific">Cucumis melo var. makuwa</name>
    <name type="common">Oriental melon</name>
    <dbReference type="NCBI Taxonomy" id="1194695"/>
    <lineage>
        <taxon>Eukaryota</taxon>
        <taxon>Viridiplantae</taxon>
        <taxon>Streptophyta</taxon>
        <taxon>Embryophyta</taxon>
        <taxon>Tracheophyta</taxon>
        <taxon>Spermatophyta</taxon>
        <taxon>Magnoliopsida</taxon>
        <taxon>eudicotyledons</taxon>
        <taxon>Gunneridae</taxon>
        <taxon>Pentapetalae</taxon>
        <taxon>rosids</taxon>
        <taxon>fabids</taxon>
        <taxon>Cucurbitales</taxon>
        <taxon>Cucurbitaceae</taxon>
        <taxon>Benincaseae</taxon>
        <taxon>Cucumis</taxon>
    </lineage>
</organism>
<name>A0A5A7U4W8_CUCMM</name>
<reference evidence="3 4" key="1">
    <citation type="submission" date="2019-08" db="EMBL/GenBank/DDBJ databases">
        <title>Draft genome sequences of two oriental melons (Cucumis melo L. var makuwa).</title>
        <authorList>
            <person name="Kwon S.-Y."/>
        </authorList>
    </citation>
    <scope>NUCLEOTIDE SEQUENCE [LARGE SCALE GENOMIC DNA]</scope>
    <source>
        <strain evidence="4">cv. Chang Bougi</strain>
        <strain evidence="3">cv. SW 3</strain>
        <tissue evidence="1">Leaf</tissue>
    </source>
</reference>
<dbReference type="EMBL" id="SSTE01011875">
    <property type="protein sequence ID" value="KAA0050270.1"/>
    <property type="molecule type" value="Genomic_DNA"/>
</dbReference>
<comment type="caution">
    <text evidence="1">The sequence shown here is derived from an EMBL/GenBank/DDBJ whole genome shotgun (WGS) entry which is preliminary data.</text>
</comment>
<evidence type="ECO:0000313" key="4">
    <source>
        <dbReference type="Proteomes" id="UP000321947"/>
    </source>
</evidence>
<protein>
    <submittedName>
        <fullName evidence="1">Ty3-gypsy retrotransposon protein</fullName>
    </submittedName>
</protein>
<dbReference type="AlphaFoldDB" id="A0A5A7U4W8"/>
<dbReference type="Proteomes" id="UP000321393">
    <property type="component" value="Unassembled WGS sequence"/>
</dbReference>